<organism evidence="2 3">
    <name type="scientific">Alkalibacillus salilacus</name>
    <dbReference type="NCBI Taxonomy" id="284582"/>
    <lineage>
        <taxon>Bacteria</taxon>
        <taxon>Bacillati</taxon>
        <taxon>Bacillota</taxon>
        <taxon>Bacilli</taxon>
        <taxon>Bacillales</taxon>
        <taxon>Bacillaceae</taxon>
        <taxon>Alkalibacillus</taxon>
    </lineage>
</organism>
<evidence type="ECO:0000313" key="2">
    <source>
        <dbReference type="EMBL" id="MDQ0159872.1"/>
    </source>
</evidence>
<evidence type="ECO:0000313" key="3">
    <source>
        <dbReference type="Proteomes" id="UP001224359"/>
    </source>
</evidence>
<name>A0ABT9VG53_9BACI</name>
<feature type="domain" description="AB hydrolase-1" evidence="1">
    <location>
        <begin position="37"/>
        <end position="223"/>
    </location>
</feature>
<keyword evidence="3" id="KW-1185">Reference proteome</keyword>
<dbReference type="EMBL" id="JAUSTQ010000007">
    <property type="protein sequence ID" value="MDQ0159872.1"/>
    <property type="molecule type" value="Genomic_DNA"/>
</dbReference>
<dbReference type="InterPro" id="IPR000073">
    <property type="entry name" value="AB_hydrolase_1"/>
</dbReference>
<dbReference type="SUPFAM" id="SSF53474">
    <property type="entry name" value="alpha/beta-Hydrolases"/>
    <property type="match status" value="1"/>
</dbReference>
<dbReference type="Gene3D" id="3.40.50.1820">
    <property type="entry name" value="alpha/beta hydrolase"/>
    <property type="match status" value="1"/>
</dbReference>
<dbReference type="Proteomes" id="UP001224359">
    <property type="component" value="Unassembled WGS sequence"/>
</dbReference>
<dbReference type="RefSeq" id="WP_306976684.1">
    <property type="nucleotide sequence ID" value="NZ_JAUSTQ010000007.1"/>
</dbReference>
<comment type="caution">
    <text evidence="2">The sequence shown here is derived from an EMBL/GenBank/DDBJ whole genome shotgun (WGS) entry which is preliminary data.</text>
</comment>
<proteinExistence type="predicted"/>
<protein>
    <submittedName>
        <fullName evidence="2">Pimeloyl-ACP methyl ester carboxylesterase</fullName>
    </submittedName>
</protein>
<dbReference type="PRINTS" id="PR00111">
    <property type="entry name" value="ABHYDROLASE"/>
</dbReference>
<dbReference type="InterPro" id="IPR050266">
    <property type="entry name" value="AB_hydrolase_sf"/>
</dbReference>
<sequence>MPYITYRNQKLYYRIQGSGEALVFIHCPVFPSPVFKGQTDCLSNHYQVVEMDLRGHGRSQSNDEPWDFGSICYDFIKLIETKVQKRVWLVAYSAGCSIAFELALKRPDLVKGLIQIGAVDRVNTLILSTLVKGGMALAKRGWSNLIAFFGTFSNTKNPLIAVPLLSSAFKTNSRDAYYYYRAYLTYQCYKRLFQLDRPTVLIYGEHDKLLSRHGASIASRIPNCSIRMVQHGRHQLPGNQIDDINQIIDKFIKSH</sequence>
<reference evidence="2 3" key="1">
    <citation type="submission" date="2023-07" db="EMBL/GenBank/DDBJ databases">
        <title>Genomic Encyclopedia of Type Strains, Phase IV (KMG-IV): sequencing the most valuable type-strain genomes for metagenomic binning, comparative biology and taxonomic classification.</title>
        <authorList>
            <person name="Goeker M."/>
        </authorList>
    </citation>
    <scope>NUCLEOTIDE SEQUENCE [LARGE SCALE GENOMIC DNA]</scope>
    <source>
        <strain evidence="2 3">DSM 16460</strain>
    </source>
</reference>
<dbReference type="InterPro" id="IPR029058">
    <property type="entry name" value="AB_hydrolase_fold"/>
</dbReference>
<dbReference type="PANTHER" id="PTHR43798">
    <property type="entry name" value="MONOACYLGLYCEROL LIPASE"/>
    <property type="match status" value="1"/>
</dbReference>
<evidence type="ECO:0000259" key="1">
    <source>
        <dbReference type="Pfam" id="PF00561"/>
    </source>
</evidence>
<gene>
    <name evidence="2" type="ORF">J2S77_001859</name>
</gene>
<accession>A0ABT9VG53</accession>
<dbReference type="Pfam" id="PF00561">
    <property type="entry name" value="Abhydrolase_1"/>
    <property type="match status" value="1"/>
</dbReference>